<organism evidence="2 3">
    <name type="scientific">Cirrhinus mrigala</name>
    <name type="common">Mrigala</name>
    <dbReference type="NCBI Taxonomy" id="683832"/>
    <lineage>
        <taxon>Eukaryota</taxon>
        <taxon>Metazoa</taxon>
        <taxon>Chordata</taxon>
        <taxon>Craniata</taxon>
        <taxon>Vertebrata</taxon>
        <taxon>Euteleostomi</taxon>
        <taxon>Actinopterygii</taxon>
        <taxon>Neopterygii</taxon>
        <taxon>Teleostei</taxon>
        <taxon>Ostariophysi</taxon>
        <taxon>Cypriniformes</taxon>
        <taxon>Cyprinidae</taxon>
        <taxon>Labeoninae</taxon>
        <taxon>Labeonini</taxon>
        <taxon>Cirrhinus</taxon>
    </lineage>
</organism>
<keyword evidence="3" id="KW-1185">Reference proteome</keyword>
<comment type="caution">
    <text evidence="2">The sequence shown here is derived from an EMBL/GenBank/DDBJ whole genome shotgun (WGS) entry which is preliminary data.</text>
</comment>
<reference evidence="2 3" key="1">
    <citation type="submission" date="2024-05" db="EMBL/GenBank/DDBJ databases">
        <title>Genome sequencing and assembly of Indian major carp, Cirrhinus mrigala (Hamilton, 1822).</title>
        <authorList>
            <person name="Mohindra V."/>
            <person name="Chowdhury L.M."/>
            <person name="Lal K."/>
            <person name="Jena J.K."/>
        </authorList>
    </citation>
    <scope>NUCLEOTIDE SEQUENCE [LARGE SCALE GENOMIC DNA]</scope>
    <source>
        <strain evidence="2">CM1030</strain>
        <tissue evidence="2">Blood</tissue>
    </source>
</reference>
<evidence type="ECO:0000313" key="2">
    <source>
        <dbReference type="EMBL" id="KAL0178059.1"/>
    </source>
</evidence>
<dbReference type="Proteomes" id="UP001529510">
    <property type="component" value="Unassembled WGS sequence"/>
</dbReference>
<dbReference type="EMBL" id="JAMKFB020000013">
    <property type="protein sequence ID" value="KAL0178059.1"/>
    <property type="molecule type" value="Genomic_DNA"/>
</dbReference>
<evidence type="ECO:0000313" key="3">
    <source>
        <dbReference type="Proteomes" id="UP001529510"/>
    </source>
</evidence>
<feature type="region of interest" description="Disordered" evidence="1">
    <location>
        <begin position="1"/>
        <end position="47"/>
    </location>
</feature>
<evidence type="ECO:0000256" key="1">
    <source>
        <dbReference type="SAM" id="MobiDB-lite"/>
    </source>
</evidence>
<gene>
    <name evidence="2" type="ORF">M9458_026953</name>
</gene>
<sequence>SGGWSSWTDVGGVGSDGHAVAPIQHRSMEEPSVTARHSRESPAPPFVQVKAEICHNLT</sequence>
<accession>A0ABD0PVX5</accession>
<protein>
    <submittedName>
        <fullName evidence="2">Uncharacterized protein</fullName>
    </submittedName>
</protein>
<proteinExistence type="predicted"/>
<dbReference type="AlphaFoldDB" id="A0ABD0PVX5"/>
<feature type="non-terminal residue" evidence="2">
    <location>
        <position position="1"/>
    </location>
</feature>
<name>A0ABD0PVX5_CIRMR</name>